<evidence type="ECO:0000313" key="4">
    <source>
        <dbReference type="RefSeq" id="XP_037885453.1"/>
    </source>
</evidence>
<evidence type="ECO:0000256" key="2">
    <source>
        <dbReference type="ARBA" id="ARBA00019580"/>
    </source>
</evidence>
<dbReference type="PANTHER" id="PTHR31784">
    <property type="entry name" value="BIOGENESIS OF LYSOSOME-RELATED ORGANELLES COMPLEX 1 SUBUNIT 5"/>
    <property type="match status" value="1"/>
</dbReference>
<proteinExistence type="inferred from homology"/>
<dbReference type="GO" id="GO:0031083">
    <property type="term" value="C:BLOC-1 complex"/>
    <property type="evidence" value="ECO:0007669"/>
    <property type="project" value="InterPro"/>
</dbReference>
<dbReference type="RefSeq" id="XP_037885453.1">
    <property type="nucleotide sequence ID" value="XM_038029525.1"/>
</dbReference>
<keyword evidence="3" id="KW-1185">Reference proteome</keyword>
<dbReference type="AlphaFoldDB" id="A0A8U0WKP1"/>
<organism evidence="3 4">
    <name type="scientific">Glossina fuscipes</name>
    <dbReference type="NCBI Taxonomy" id="7396"/>
    <lineage>
        <taxon>Eukaryota</taxon>
        <taxon>Metazoa</taxon>
        <taxon>Ecdysozoa</taxon>
        <taxon>Arthropoda</taxon>
        <taxon>Hexapoda</taxon>
        <taxon>Insecta</taxon>
        <taxon>Pterygota</taxon>
        <taxon>Neoptera</taxon>
        <taxon>Endopterygota</taxon>
        <taxon>Diptera</taxon>
        <taxon>Brachycera</taxon>
        <taxon>Muscomorpha</taxon>
        <taxon>Hippoboscoidea</taxon>
        <taxon>Glossinidae</taxon>
        <taxon>Glossina</taxon>
    </lineage>
</organism>
<dbReference type="Pfam" id="PF14942">
    <property type="entry name" value="Muted"/>
    <property type="match status" value="1"/>
</dbReference>
<comment type="similarity">
    <text evidence="1">Belongs to the BLOC1S5 family.</text>
</comment>
<dbReference type="GO" id="GO:0030133">
    <property type="term" value="C:transport vesicle"/>
    <property type="evidence" value="ECO:0007669"/>
    <property type="project" value="InterPro"/>
</dbReference>
<protein>
    <recommendedName>
        <fullName evidence="2">Biogenesis of lysosome-related organelles complex 1 subunit 5</fullName>
    </recommendedName>
</protein>
<evidence type="ECO:0000313" key="3">
    <source>
        <dbReference type="Proteomes" id="UP000092443"/>
    </source>
</evidence>
<dbReference type="Proteomes" id="UP000092443">
    <property type="component" value="Unplaced"/>
</dbReference>
<dbReference type="InterPro" id="IPR017243">
    <property type="entry name" value="Bloc1s5"/>
</dbReference>
<name>A0A8U0WKP1_9MUSC</name>
<gene>
    <name evidence="4" type="primary">LOC119635020</name>
</gene>
<sequence>MVSRFRKDLYNAQYRLFDHRVFVNGEVEAFLTDFETERRDSEVDSLFKVTEKVGALKYQLSDRCISQSLAHINSLSTELQSVADKITDILESVKKEKPPSEELVQARLERAKRRDNFESDLKYNYQRLDVSFITKEEEIAELYSDLQLKLNIPN</sequence>
<dbReference type="PANTHER" id="PTHR31784:SF2">
    <property type="entry name" value="BIOGENESIS OF LYSOSOME-RELATED ORGANELLES COMPLEX 1 SUBUNIT 5"/>
    <property type="match status" value="1"/>
</dbReference>
<reference evidence="4" key="1">
    <citation type="submission" date="2025-08" db="UniProtKB">
        <authorList>
            <consortium name="RefSeq"/>
        </authorList>
    </citation>
    <scope>IDENTIFICATION</scope>
    <source>
        <tissue evidence="4">Whole body pupa</tissue>
    </source>
</reference>
<evidence type="ECO:0000256" key="1">
    <source>
        <dbReference type="ARBA" id="ARBA00010754"/>
    </source>
</evidence>
<dbReference type="GeneID" id="119635020"/>
<accession>A0A8U0WKP1</accession>
<dbReference type="KEGG" id="gfs:119635020"/>